<dbReference type="InterPro" id="IPR043504">
    <property type="entry name" value="Peptidase_S1_PA_chymotrypsin"/>
</dbReference>
<organism evidence="5 6">
    <name type="scientific">Drosophila gunungcola</name>
    <name type="common">fruit fly</name>
    <dbReference type="NCBI Taxonomy" id="103775"/>
    <lineage>
        <taxon>Eukaryota</taxon>
        <taxon>Metazoa</taxon>
        <taxon>Ecdysozoa</taxon>
        <taxon>Arthropoda</taxon>
        <taxon>Hexapoda</taxon>
        <taxon>Insecta</taxon>
        <taxon>Pterygota</taxon>
        <taxon>Neoptera</taxon>
        <taxon>Endopterygota</taxon>
        <taxon>Diptera</taxon>
        <taxon>Brachycera</taxon>
        <taxon>Muscomorpha</taxon>
        <taxon>Ephydroidea</taxon>
        <taxon>Drosophilidae</taxon>
        <taxon>Drosophila</taxon>
        <taxon>Sophophora</taxon>
    </lineage>
</organism>
<dbReference type="EMBL" id="JAMKOV010000001">
    <property type="protein sequence ID" value="KAI8045710.1"/>
    <property type="molecule type" value="Genomic_DNA"/>
</dbReference>
<sequence length="844" mass="94322">MLGQIKAITLILGLIGSEVQSAKLADTECGYFNEKQLLERDSFIGPTEHQWIARIVFSKGIKIDNDDDCLGVLISKRTVLAPAHCFVQYNGQAQAFSVHLGVYNKSAPVGSLICEEDGFCEIKVAEVAIHPEYDSRTLKNSLAVLTLQRDVKIYPNVMPICMPPPHLVNETLVGQTFLVAGLRKWADLRQMSWFSTLLTSSTTVCGYQVRPDVFVIGAPLVGMQAKGQFTQNYYLVGLMIDWRMDEDRVMSSFLAIRNYLGFIHQNSDSLIHLEHIDMEVLVSGKLVLLLIVAWLGALAVADIQCGRLEERLLYTVLEKTEPSENPWIGILWADKGNSYENTACSVVIINELHVLTTATCVKRFKTRSGDTTAVAMLGVWDETNSPEEDLACNEKDFCVPGPVMYKVHPQSDRDTGDNDLAILRLERPIEWTHWIQPICLQGSSEPETLTNRNLHYSGFNHGDVYKGKGLAMTVSTPKCKQLTSSSNQLCGYPVKRTKFYPGSALMDIEVQAEKPHSFYLVALLVRNVDAGGATTQVFQNVRNALYFELRFRMLGRIAVVTLLLGLIGSEVQSAKLADTECGYFNEDQMLKQGGFASPTEHQWLARIVFGKGFEGKIRDNGCLGVLISKRTVLAPAHCFVQYNGEAQAFSVHLGVYNKTAPVGVRVCEKDGYCVRPAQEIKVAEVAIHPEYDSRTLKNSLAVLTLQRDAKIYPNVMPICMPPPHLVNETLVGQTFLVAGLRIREDLRLKTWVNTLSRSFCESKAKALVTSSNTVCGYQTRPEAYYLGAPLVGMQKKGHATQNYYLVGFMIDWRWEDNRIMSSFLAIRNYLDFIYQNANSLIVRS</sequence>
<keyword evidence="6" id="KW-1185">Reference proteome</keyword>
<feature type="chain" id="PRO_5040394546" description="Peptidase S1 domain-containing protein" evidence="3">
    <location>
        <begin position="22"/>
        <end position="844"/>
    </location>
</feature>
<accession>A0A9Q0BVS6</accession>
<dbReference type="Pfam" id="PF00089">
    <property type="entry name" value="Trypsin"/>
    <property type="match status" value="3"/>
</dbReference>
<evidence type="ECO:0000313" key="6">
    <source>
        <dbReference type="Proteomes" id="UP001059596"/>
    </source>
</evidence>
<dbReference type="InterPro" id="IPR009003">
    <property type="entry name" value="Peptidase_S1_PA"/>
</dbReference>
<evidence type="ECO:0000259" key="4">
    <source>
        <dbReference type="PROSITE" id="PS50240"/>
    </source>
</evidence>
<evidence type="ECO:0000256" key="2">
    <source>
        <dbReference type="ARBA" id="ARBA00024195"/>
    </source>
</evidence>
<dbReference type="SUPFAM" id="SSF50494">
    <property type="entry name" value="Trypsin-like serine proteases"/>
    <property type="match status" value="3"/>
</dbReference>
<evidence type="ECO:0000313" key="5">
    <source>
        <dbReference type="EMBL" id="KAI8045710.1"/>
    </source>
</evidence>
<dbReference type="AlphaFoldDB" id="A0A9Q0BVS6"/>
<proteinExistence type="inferred from homology"/>
<dbReference type="GO" id="GO:0006508">
    <property type="term" value="P:proteolysis"/>
    <property type="evidence" value="ECO:0007669"/>
    <property type="project" value="InterPro"/>
</dbReference>
<feature type="domain" description="Peptidase S1" evidence="4">
    <location>
        <begin position="14"/>
        <end position="328"/>
    </location>
</feature>
<keyword evidence="1" id="KW-1015">Disulfide bond</keyword>
<feature type="domain" description="Peptidase S1" evidence="4">
    <location>
        <begin position="591"/>
        <end position="838"/>
    </location>
</feature>
<protein>
    <recommendedName>
        <fullName evidence="4">Peptidase S1 domain-containing protein</fullName>
    </recommendedName>
</protein>
<comment type="caution">
    <text evidence="5">The sequence shown here is derived from an EMBL/GenBank/DDBJ whole genome shotgun (WGS) entry which is preliminary data.</text>
</comment>
<feature type="signal peptide" evidence="3">
    <location>
        <begin position="1"/>
        <end position="21"/>
    </location>
</feature>
<dbReference type="Proteomes" id="UP001059596">
    <property type="component" value="Chromosome 3R"/>
</dbReference>
<dbReference type="PROSITE" id="PS50240">
    <property type="entry name" value="TRYPSIN_DOM"/>
    <property type="match status" value="2"/>
</dbReference>
<evidence type="ECO:0000256" key="3">
    <source>
        <dbReference type="SAM" id="SignalP"/>
    </source>
</evidence>
<comment type="similarity">
    <text evidence="2">Belongs to the peptidase S1 family. CLIP subfamily.</text>
</comment>
<name>A0A9Q0BVS6_9MUSC</name>
<dbReference type="Gene3D" id="2.40.10.10">
    <property type="entry name" value="Trypsin-like serine proteases"/>
    <property type="match status" value="3"/>
</dbReference>
<reference evidence="5" key="1">
    <citation type="journal article" date="2023" name="Genome Biol. Evol.">
        <title>Long-read-based Genome Assembly of Drosophila gunungcola Reveals Fewer Chemosensory Genes in Flower-breeding Species.</title>
        <authorList>
            <person name="Negi A."/>
            <person name="Liao B.Y."/>
            <person name="Yeh S.D."/>
        </authorList>
    </citation>
    <scope>NUCLEOTIDE SEQUENCE</scope>
    <source>
        <strain evidence="5">Sukarami</strain>
    </source>
</reference>
<gene>
    <name evidence="5" type="ORF">M5D96_001894</name>
</gene>
<dbReference type="InterPro" id="IPR001254">
    <property type="entry name" value="Trypsin_dom"/>
</dbReference>
<dbReference type="PANTHER" id="PTHR24256">
    <property type="entry name" value="TRYPTASE-RELATED"/>
    <property type="match status" value="1"/>
</dbReference>
<evidence type="ECO:0000256" key="1">
    <source>
        <dbReference type="ARBA" id="ARBA00023157"/>
    </source>
</evidence>
<dbReference type="InterPro" id="IPR051487">
    <property type="entry name" value="Ser/Thr_Proteases_Immune/Dev"/>
</dbReference>
<dbReference type="GO" id="GO:0004252">
    <property type="term" value="F:serine-type endopeptidase activity"/>
    <property type="evidence" value="ECO:0007669"/>
    <property type="project" value="InterPro"/>
</dbReference>
<dbReference type="SMART" id="SM00020">
    <property type="entry name" value="Tryp_SPc"/>
    <property type="match status" value="1"/>
</dbReference>
<keyword evidence="3" id="KW-0732">Signal</keyword>